<protein>
    <submittedName>
        <fullName evidence="2">Uncharacterized protein DUF3298</fullName>
    </submittedName>
</protein>
<keyword evidence="3" id="KW-1185">Reference proteome</keyword>
<feature type="domain" description="DUF3298" evidence="1">
    <location>
        <begin position="175"/>
        <end position="252"/>
    </location>
</feature>
<dbReference type="InterPro" id="IPR037126">
    <property type="entry name" value="PdaC/RsiV-like_sf"/>
</dbReference>
<evidence type="ECO:0000313" key="2">
    <source>
        <dbReference type="EMBL" id="PTQ94090.1"/>
    </source>
</evidence>
<comment type="caution">
    <text evidence="2">The sequence shown here is derived from an EMBL/GenBank/DDBJ whole genome shotgun (WGS) entry which is preliminary data.</text>
</comment>
<evidence type="ECO:0000313" key="3">
    <source>
        <dbReference type="Proteomes" id="UP000244168"/>
    </source>
</evidence>
<dbReference type="Gene3D" id="3.30.565.40">
    <property type="entry name" value="Fervidobacterium nodosum Rt17-B1 like"/>
    <property type="match status" value="1"/>
</dbReference>
<dbReference type="Gene3D" id="3.90.640.20">
    <property type="entry name" value="Heat-shock cognate protein, ATPase"/>
    <property type="match status" value="1"/>
</dbReference>
<dbReference type="AlphaFoldDB" id="A0A2T5J6C7"/>
<gene>
    <name evidence="2" type="ORF">C8P68_107154</name>
</gene>
<sequence>MKKSIATIKASLVTGTLALLMLSACKWRHPNLTHAAITRDTLKYKYQEYTQKAGDCGKRADSSCSNVRFSYPEFDQPELNGEVQARMVSLFQFHGFGKARSMEQLADDFLAIYKADSSQNKLSYLLHINARVITQDSSLTTLQVSGEQFSGKGHGGSMITFVNWNNKTKQPLALEDILKDNSADRLNAVAEKLFRARENLADTASLKDYFFDHDKFQLNENFLITPIGLRFLYNQQEIKPAAAGQTDLLIPYPFIRELLKPNTVIAQYHP</sequence>
<dbReference type="EMBL" id="QAOQ01000007">
    <property type="protein sequence ID" value="PTQ94090.1"/>
    <property type="molecule type" value="Genomic_DNA"/>
</dbReference>
<name>A0A2T5J6C7_9SPHI</name>
<dbReference type="Pfam" id="PF11738">
    <property type="entry name" value="DUF3298"/>
    <property type="match status" value="1"/>
</dbReference>
<dbReference type="PROSITE" id="PS51257">
    <property type="entry name" value="PROKAR_LIPOPROTEIN"/>
    <property type="match status" value="1"/>
</dbReference>
<dbReference type="InterPro" id="IPR021729">
    <property type="entry name" value="DUF3298"/>
</dbReference>
<evidence type="ECO:0000259" key="1">
    <source>
        <dbReference type="Pfam" id="PF11738"/>
    </source>
</evidence>
<dbReference type="OrthoDB" id="594879at2"/>
<proteinExistence type="predicted"/>
<dbReference type="Proteomes" id="UP000244168">
    <property type="component" value="Unassembled WGS sequence"/>
</dbReference>
<dbReference type="RefSeq" id="WP_107830471.1">
    <property type="nucleotide sequence ID" value="NZ_CP160205.1"/>
</dbReference>
<reference evidence="2 3" key="1">
    <citation type="submission" date="2018-04" db="EMBL/GenBank/DDBJ databases">
        <title>Genomic Encyclopedia of Archaeal and Bacterial Type Strains, Phase II (KMG-II): from individual species to whole genera.</title>
        <authorList>
            <person name="Goeker M."/>
        </authorList>
    </citation>
    <scope>NUCLEOTIDE SEQUENCE [LARGE SCALE GENOMIC DNA]</scope>
    <source>
        <strain evidence="2 3">DSM 26809</strain>
    </source>
</reference>
<organism evidence="2 3">
    <name type="scientific">Mucilaginibacter yixingensis</name>
    <dbReference type="NCBI Taxonomy" id="1295612"/>
    <lineage>
        <taxon>Bacteria</taxon>
        <taxon>Pseudomonadati</taxon>
        <taxon>Bacteroidota</taxon>
        <taxon>Sphingobacteriia</taxon>
        <taxon>Sphingobacteriales</taxon>
        <taxon>Sphingobacteriaceae</taxon>
        <taxon>Mucilaginibacter</taxon>
    </lineage>
</organism>
<accession>A0A2T5J6C7</accession>